<reference evidence="4" key="1">
    <citation type="submission" date="2016-06" db="EMBL/GenBank/DDBJ databases">
        <title>Parallel loss of symbiosis genes in relatives of nitrogen-fixing non-legume Parasponia.</title>
        <authorList>
            <person name="Van Velzen R."/>
            <person name="Holmer R."/>
            <person name="Bu F."/>
            <person name="Rutten L."/>
            <person name="Van Zeijl A."/>
            <person name="Liu W."/>
            <person name="Santuari L."/>
            <person name="Cao Q."/>
            <person name="Sharma T."/>
            <person name="Shen D."/>
            <person name="Roswanjaya Y."/>
            <person name="Wardhani T."/>
            <person name="Kalhor M.S."/>
            <person name="Jansen J."/>
            <person name="Van den Hoogen J."/>
            <person name="Gungor B."/>
            <person name="Hartog M."/>
            <person name="Hontelez J."/>
            <person name="Verver J."/>
            <person name="Yang W.-C."/>
            <person name="Schijlen E."/>
            <person name="Repin R."/>
            <person name="Schilthuizen M."/>
            <person name="Schranz E."/>
            <person name="Heidstra R."/>
            <person name="Miyata K."/>
            <person name="Fedorova E."/>
            <person name="Kohlen W."/>
            <person name="Bisseling T."/>
            <person name="Smit S."/>
            <person name="Geurts R."/>
        </authorList>
    </citation>
    <scope>NUCLEOTIDE SEQUENCE [LARGE SCALE GENOMIC DNA]</scope>
    <source>
        <strain evidence="4">cv. WU1-14</strain>
    </source>
</reference>
<accession>A0A2P5CRR5</accession>
<dbReference type="EMBL" id="JXTB01000101">
    <property type="protein sequence ID" value="PON63749.1"/>
    <property type="molecule type" value="Genomic_DNA"/>
</dbReference>
<sequence>NFRPFKTPSPSSSLSSSDHKPPPISNQVSIFEFCFFLLRFLKFSGCGFLRCFFFFLFFGLIVNFSGEQMVDQRRSSLI</sequence>
<feature type="region of interest" description="Disordered" evidence="1">
    <location>
        <begin position="1"/>
        <end position="22"/>
    </location>
</feature>
<comment type="caution">
    <text evidence="3">The sequence shown here is derived from an EMBL/GenBank/DDBJ whole genome shotgun (WGS) entry which is preliminary data.</text>
</comment>
<organism evidence="3 4">
    <name type="scientific">Parasponia andersonii</name>
    <name type="common">Sponia andersonii</name>
    <dbReference type="NCBI Taxonomy" id="3476"/>
    <lineage>
        <taxon>Eukaryota</taxon>
        <taxon>Viridiplantae</taxon>
        <taxon>Streptophyta</taxon>
        <taxon>Embryophyta</taxon>
        <taxon>Tracheophyta</taxon>
        <taxon>Spermatophyta</taxon>
        <taxon>Magnoliopsida</taxon>
        <taxon>eudicotyledons</taxon>
        <taxon>Gunneridae</taxon>
        <taxon>Pentapetalae</taxon>
        <taxon>rosids</taxon>
        <taxon>fabids</taxon>
        <taxon>Rosales</taxon>
        <taxon>Cannabaceae</taxon>
        <taxon>Parasponia</taxon>
    </lineage>
</organism>
<dbReference type="AlphaFoldDB" id="A0A2P5CRR5"/>
<evidence type="ECO:0000256" key="2">
    <source>
        <dbReference type="SAM" id="Phobius"/>
    </source>
</evidence>
<gene>
    <name evidence="3" type="ORF">PanWU01x14_129050</name>
</gene>
<feature type="transmembrane region" description="Helical" evidence="2">
    <location>
        <begin position="48"/>
        <end position="66"/>
    </location>
</feature>
<evidence type="ECO:0000313" key="4">
    <source>
        <dbReference type="Proteomes" id="UP000237105"/>
    </source>
</evidence>
<keyword evidence="2" id="KW-0472">Membrane</keyword>
<keyword evidence="2" id="KW-0812">Transmembrane</keyword>
<dbReference type="Proteomes" id="UP000237105">
    <property type="component" value="Unassembled WGS sequence"/>
</dbReference>
<feature type="non-terminal residue" evidence="3">
    <location>
        <position position="1"/>
    </location>
</feature>
<proteinExistence type="predicted"/>
<protein>
    <submittedName>
        <fullName evidence="3">Uncharacterized protein</fullName>
    </submittedName>
</protein>
<evidence type="ECO:0000256" key="1">
    <source>
        <dbReference type="SAM" id="MobiDB-lite"/>
    </source>
</evidence>
<name>A0A2P5CRR5_PARAD</name>
<evidence type="ECO:0000313" key="3">
    <source>
        <dbReference type="EMBL" id="PON63749.1"/>
    </source>
</evidence>
<keyword evidence="4" id="KW-1185">Reference proteome</keyword>
<keyword evidence="2" id="KW-1133">Transmembrane helix</keyword>